<dbReference type="SUPFAM" id="SSF47661">
    <property type="entry name" value="t-snare proteins"/>
    <property type="match status" value="2"/>
</dbReference>
<reference evidence="7 8" key="1">
    <citation type="submission" date="2022-12" db="EMBL/GenBank/DDBJ databases">
        <title>Chromosome-level genome of Tegillarca granosa.</title>
        <authorList>
            <person name="Kim J."/>
        </authorList>
    </citation>
    <scope>NUCLEOTIDE SEQUENCE [LARGE SCALE GENOMIC DNA]</scope>
    <source>
        <strain evidence="7">Teg-2019</strain>
        <tissue evidence="7">Adductor muscle</tissue>
    </source>
</reference>
<gene>
    <name evidence="7" type="ORF">KUTeg_001111</name>
</gene>
<dbReference type="InterPro" id="IPR006011">
    <property type="entry name" value="Syntaxin_N"/>
</dbReference>
<dbReference type="InterPro" id="IPR037171">
    <property type="entry name" value="NagB/RpiA_transferase-like"/>
</dbReference>
<dbReference type="Pfam" id="PF00804">
    <property type="entry name" value="Syntaxin"/>
    <property type="match status" value="1"/>
</dbReference>
<evidence type="ECO:0000313" key="7">
    <source>
        <dbReference type="EMBL" id="KAJ8321335.1"/>
    </source>
</evidence>
<feature type="region of interest" description="Disordered" evidence="4">
    <location>
        <begin position="481"/>
        <end position="508"/>
    </location>
</feature>
<dbReference type="EMBL" id="JARBDR010000106">
    <property type="protein sequence ID" value="KAJ8321335.1"/>
    <property type="molecule type" value="Genomic_DNA"/>
</dbReference>
<dbReference type="Proteomes" id="UP001217089">
    <property type="component" value="Unassembled WGS sequence"/>
</dbReference>
<evidence type="ECO:0000256" key="5">
    <source>
        <dbReference type="SAM" id="Phobius"/>
    </source>
</evidence>
<dbReference type="PANTHER" id="PTHR13707">
    <property type="entry name" value="KETOACID-COENZYME A TRANSFERASE"/>
    <property type="match status" value="1"/>
</dbReference>
<comment type="caution">
    <text evidence="7">The sequence shown here is derived from an EMBL/GenBank/DDBJ whole genome shotgun (WGS) entry which is preliminary data.</text>
</comment>
<dbReference type="InterPro" id="IPR004165">
    <property type="entry name" value="CoA_trans_fam_I"/>
</dbReference>
<evidence type="ECO:0000256" key="4">
    <source>
        <dbReference type="SAM" id="MobiDB-lite"/>
    </source>
</evidence>
<dbReference type="Gene3D" id="3.40.1080.10">
    <property type="entry name" value="Glutaconate Coenzyme A-transferase"/>
    <property type="match status" value="2"/>
</dbReference>
<dbReference type="Gene3D" id="1.20.5.110">
    <property type="match status" value="2"/>
</dbReference>
<dbReference type="PROSITE" id="PS01273">
    <property type="entry name" value="COA_TRANSF_1"/>
    <property type="match status" value="1"/>
</dbReference>
<dbReference type="InterPro" id="IPR000727">
    <property type="entry name" value="T_SNARE_dom"/>
</dbReference>
<dbReference type="PROSITE" id="PS50192">
    <property type="entry name" value="T_SNARE"/>
    <property type="match status" value="2"/>
</dbReference>
<evidence type="ECO:0000256" key="3">
    <source>
        <dbReference type="SAM" id="Coils"/>
    </source>
</evidence>
<dbReference type="SUPFAM" id="SSF100950">
    <property type="entry name" value="NagB/RpiA/CoA transferase-like"/>
    <property type="match status" value="2"/>
</dbReference>
<dbReference type="Gene3D" id="1.20.58.70">
    <property type="match status" value="2"/>
</dbReference>
<evidence type="ECO:0000313" key="8">
    <source>
        <dbReference type="Proteomes" id="UP001217089"/>
    </source>
</evidence>
<organism evidence="7 8">
    <name type="scientific">Tegillarca granosa</name>
    <name type="common">Malaysian cockle</name>
    <name type="synonym">Anadara granosa</name>
    <dbReference type="NCBI Taxonomy" id="220873"/>
    <lineage>
        <taxon>Eukaryota</taxon>
        <taxon>Metazoa</taxon>
        <taxon>Spiralia</taxon>
        <taxon>Lophotrochozoa</taxon>
        <taxon>Mollusca</taxon>
        <taxon>Bivalvia</taxon>
        <taxon>Autobranchia</taxon>
        <taxon>Pteriomorphia</taxon>
        <taxon>Arcoida</taxon>
        <taxon>Arcoidea</taxon>
        <taxon>Arcidae</taxon>
        <taxon>Tegillarca</taxon>
    </lineage>
</organism>
<dbReference type="PROSITE" id="PS00914">
    <property type="entry name" value="SYNTAXIN"/>
    <property type="match status" value="2"/>
</dbReference>
<keyword evidence="5" id="KW-0472">Membrane</keyword>
<keyword evidence="8" id="KW-1185">Reference proteome</keyword>
<name>A0ABQ9FVS7_TEGGR</name>
<proteinExistence type="inferred from homology"/>
<dbReference type="Pfam" id="PF05739">
    <property type="entry name" value="SNARE"/>
    <property type="match status" value="2"/>
</dbReference>
<dbReference type="Pfam" id="PF01144">
    <property type="entry name" value="CoA_trans"/>
    <property type="match status" value="2"/>
</dbReference>
<dbReference type="InterPro" id="IPR006012">
    <property type="entry name" value="Syntaxin/epimorphin_CS"/>
</dbReference>
<feature type="coiled-coil region" evidence="3">
    <location>
        <begin position="654"/>
        <end position="687"/>
    </location>
</feature>
<keyword evidence="5" id="KW-1133">Transmembrane helix</keyword>
<comment type="similarity">
    <text evidence="1 2">Belongs to the syntaxin family.</text>
</comment>
<feature type="domain" description="T-SNARE coiled-coil homology" evidence="6">
    <location>
        <begin position="395"/>
        <end position="457"/>
    </location>
</feature>
<feature type="transmembrane region" description="Helical" evidence="5">
    <location>
        <begin position="737"/>
        <end position="759"/>
    </location>
</feature>
<keyword evidence="3" id="KW-0175">Coiled coil</keyword>
<dbReference type="InterPro" id="IPR004163">
    <property type="entry name" value="CoA_transf_BS"/>
</dbReference>
<dbReference type="SMART" id="SM00503">
    <property type="entry name" value="SynN"/>
    <property type="match status" value="2"/>
</dbReference>
<feature type="compositionally biased region" description="Basic and acidic residues" evidence="4">
    <location>
        <begin position="207"/>
        <end position="217"/>
    </location>
</feature>
<keyword evidence="5" id="KW-0812">Transmembrane</keyword>
<feature type="coiled-coil region" evidence="3">
    <location>
        <begin position="385"/>
        <end position="418"/>
    </location>
</feature>
<dbReference type="SMART" id="SM00397">
    <property type="entry name" value="t_SNARE"/>
    <property type="match status" value="2"/>
</dbReference>
<sequence>MAANVLKGIFSPVKYAYSVTKYSYLPITQISKKFSTSQQRLKAKFYADASEAVKDIPDNAKLLVGGFGLCGIPENLIDALLKTGVKGLTVVSNNAGVDDFGLGLLLKQRQLCSINTEAVTKLLLTSALKVKDLDVLLTYRMYVFDIDKKIGTLAEKIRAGGAGIPGFFTPTGYGTLIQEGGAPIKYNSDGSVAIHSKPREDRLAEMKAKSEEFENEKKKKKIKKEKEKSDAKMAGFLGKVKKIEADLQTLRDDVSEIKKVQGNLYCSPFVKQDEIQKMESQADQILNSSIKIRKDIELLSADYNSKAEDASLITSNVHQRVHSTQIDRLSSELRTVMNDFRTGQADYIDKTKARFKRQKLIVNGEDSKLDINYENETLFTGGVSLVEMQKAKGELQDLYEREKELQDLESQIHEVNKLFKAVGELVADQGETIDSIEKNVTEAVEFVQSGNDDLEKAKENQRKARRKKLCIMVKDRLSELQAKSDQNDKDTKKKQKDSKKEKEELPMTSFLRQVNKTEMVLKSLREDVQEVKRMQGNLYCSPSVKEEELQKMEMLSDRILAASVKVRKDIELMFAESSPQFGDTSRITVNQRVHTSQIDRLSCELRTILNDFRKGQADYIEKTKARLRKQKLIIGEEANGTINENEAVFTGDVIKEMQTAKNELQDLYEREKELLELEKQIHEVNQLFKDVSILISEQGETLDHIETNVTRASSGIKAAVQSLEQGKKNQSLARRKMLILFGIVAGIVVILIVVLAIIFGTKITTKDRNQYHVKPFNGVEYVLEEAITGDFALIKAWKADRAGNLIFRVGVVLIRYSSSSGEPDIT</sequence>
<accession>A0ABQ9FVS7</accession>
<evidence type="ECO:0000259" key="6">
    <source>
        <dbReference type="PROSITE" id="PS50192"/>
    </source>
</evidence>
<dbReference type="CDD" id="cd15840">
    <property type="entry name" value="SNARE_Qa"/>
    <property type="match status" value="1"/>
</dbReference>
<feature type="region of interest" description="Disordered" evidence="4">
    <location>
        <begin position="207"/>
        <end position="227"/>
    </location>
</feature>
<evidence type="ECO:0000256" key="2">
    <source>
        <dbReference type="RuleBase" id="RU003858"/>
    </source>
</evidence>
<evidence type="ECO:0000256" key="1">
    <source>
        <dbReference type="ARBA" id="ARBA00009063"/>
    </source>
</evidence>
<dbReference type="InterPro" id="IPR010989">
    <property type="entry name" value="SNARE"/>
</dbReference>
<protein>
    <recommendedName>
        <fullName evidence="6">t-SNARE coiled-coil homology domain-containing protein</fullName>
    </recommendedName>
</protein>
<feature type="domain" description="T-SNARE coiled-coil homology" evidence="6">
    <location>
        <begin position="664"/>
        <end position="726"/>
    </location>
</feature>
<dbReference type="PANTHER" id="PTHR13707:SF23">
    <property type="entry name" value="SUCCINYL-COA:3-KETOACID-COENZYME A TRANSFERASE"/>
    <property type="match status" value="1"/>
</dbReference>
<dbReference type="SMART" id="SM00882">
    <property type="entry name" value="CoA_trans"/>
    <property type="match status" value="1"/>
</dbReference>